<dbReference type="Proteomes" id="UP000077266">
    <property type="component" value="Unassembled WGS sequence"/>
</dbReference>
<proteinExistence type="predicted"/>
<feature type="compositionally biased region" description="Basic and acidic residues" evidence="1">
    <location>
        <begin position="161"/>
        <end position="175"/>
    </location>
</feature>
<sequence>MSLWIQNVEKVVADARASFASTQTSAPPVIPSIPPPPRSTGHHRTRSRQVPRANEIFARGPPSPKDKDTSPTSTKPGTPTRQSFTKGSPSPSPSPSKRSFNFKPPTPTKGMFRPSSKYLDEIAERSREDDSPMSLRRKTMGAGGVASVERSFGSMNKSARSRMESFENMRREMMKDLGGPPAALPASSSPEPDQDDAAPQRDPDGPIRPQPSMRLTAMMEAADRTKSPSPSPEADAALARLLAEAPGAVRLVGAGLSNNPVPTKHSRKLSKGRNGSKFFTNTHKGIVHPSIDGRGLSSVDVQSKRVGLGGVGAPDSTFASEEFALVDRTMNMNAGDQYGTTKSNNSKEGTIVRRAFKALNNIGGTMSCCVSFALCFPVRRCKCRPLVRSPATRVHSLVLPLPCCVYNASPQSCRSSSLSPYCHTIFVVRFPMPCPTTHPLPIPTKSVQNPTNIALCHIHSKISSAFYHFIYPACIYLQPLSSVLRIVPSSCLSLQPSHHSSWISPLPYLFAI</sequence>
<feature type="compositionally biased region" description="Basic and acidic residues" evidence="1">
    <location>
        <begin position="118"/>
        <end position="130"/>
    </location>
</feature>
<evidence type="ECO:0000313" key="2">
    <source>
        <dbReference type="EMBL" id="KZV92722.1"/>
    </source>
</evidence>
<evidence type="ECO:0000313" key="3">
    <source>
        <dbReference type="Proteomes" id="UP000077266"/>
    </source>
</evidence>
<keyword evidence="3" id="KW-1185">Reference proteome</keyword>
<feature type="compositionally biased region" description="Basic residues" evidence="1">
    <location>
        <begin position="40"/>
        <end position="49"/>
    </location>
</feature>
<protein>
    <submittedName>
        <fullName evidence="2">Uncharacterized protein</fullName>
    </submittedName>
</protein>
<name>A0A165I0H5_EXIGL</name>
<dbReference type="AlphaFoldDB" id="A0A165I0H5"/>
<feature type="compositionally biased region" description="Pro residues" evidence="1">
    <location>
        <begin position="28"/>
        <end position="38"/>
    </location>
</feature>
<feature type="region of interest" description="Disordered" evidence="1">
    <location>
        <begin position="256"/>
        <end position="284"/>
    </location>
</feature>
<gene>
    <name evidence="2" type="ORF">EXIGLDRAFT_646936</name>
</gene>
<feature type="region of interest" description="Disordered" evidence="1">
    <location>
        <begin position="19"/>
        <end position="211"/>
    </location>
</feature>
<dbReference type="InParanoid" id="A0A165I0H5"/>
<feature type="compositionally biased region" description="Low complexity" evidence="1">
    <location>
        <begin position="177"/>
        <end position="191"/>
    </location>
</feature>
<reference evidence="2 3" key="1">
    <citation type="journal article" date="2016" name="Mol. Biol. Evol.">
        <title>Comparative Genomics of Early-Diverging Mushroom-Forming Fungi Provides Insights into the Origins of Lignocellulose Decay Capabilities.</title>
        <authorList>
            <person name="Nagy L.G."/>
            <person name="Riley R."/>
            <person name="Tritt A."/>
            <person name="Adam C."/>
            <person name="Daum C."/>
            <person name="Floudas D."/>
            <person name="Sun H."/>
            <person name="Yadav J.S."/>
            <person name="Pangilinan J."/>
            <person name="Larsson K.H."/>
            <person name="Matsuura K."/>
            <person name="Barry K."/>
            <person name="Labutti K."/>
            <person name="Kuo R."/>
            <person name="Ohm R.A."/>
            <person name="Bhattacharya S.S."/>
            <person name="Shirouzu T."/>
            <person name="Yoshinaga Y."/>
            <person name="Martin F.M."/>
            <person name="Grigoriev I.V."/>
            <person name="Hibbett D.S."/>
        </authorList>
    </citation>
    <scope>NUCLEOTIDE SEQUENCE [LARGE SCALE GENOMIC DNA]</scope>
    <source>
        <strain evidence="2 3">HHB12029</strain>
    </source>
</reference>
<organism evidence="2 3">
    <name type="scientific">Exidia glandulosa HHB12029</name>
    <dbReference type="NCBI Taxonomy" id="1314781"/>
    <lineage>
        <taxon>Eukaryota</taxon>
        <taxon>Fungi</taxon>
        <taxon>Dikarya</taxon>
        <taxon>Basidiomycota</taxon>
        <taxon>Agaricomycotina</taxon>
        <taxon>Agaricomycetes</taxon>
        <taxon>Auriculariales</taxon>
        <taxon>Exidiaceae</taxon>
        <taxon>Exidia</taxon>
    </lineage>
</organism>
<evidence type="ECO:0000256" key="1">
    <source>
        <dbReference type="SAM" id="MobiDB-lite"/>
    </source>
</evidence>
<feature type="compositionally biased region" description="Low complexity" evidence="1">
    <location>
        <begin position="70"/>
        <end position="103"/>
    </location>
</feature>
<accession>A0A165I0H5</accession>
<dbReference type="EMBL" id="KV426003">
    <property type="protein sequence ID" value="KZV92722.1"/>
    <property type="molecule type" value="Genomic_DNA"/>
</dbReference>